<dbReference type="HOGENOM" id="CLU_2794395_0_0_1"/>
<evidence type="ECO:0000313" key="2">
    <source>
        <dbReference type="Proteomes" id="UP000002668"/>
    </source>
</evidence>
<protein>
    <submittedName>
        <fullName evidence="1">Predicted protein</fullName>
    </submittedName>
</protein>
<reference evidence="2" key="1">
    <citation type="journal article" date="2011" name="Nat. Commun.">
        <title>Effector diversification within compartments of the Leptosphaeria maculans genome affected by Repeat-Induced Point mutations.</title>
        <authorList>
            <person name="Rouxel T."/>
            <person name="Grandaubert J."/>
            <person name="Hane J.K."/>
            <person name="Hoede C."/>
            <person name="van de Wouw A.P."/>
            <person name="Couloux A."/>
            <person name="Dominguez V."/>
            <person name="Anthouard V."/>
            <person name="Bally P."/>
            <person name="Bourras S."/>
            <person name="Cozijnsen A.J."/>
            <person name="Ciuffetti L.M."/>
            <person name="Degrave A."/>
            <person name="Dilmaghani A."/>
            <person name="Duret L."/>
            <person name="Fudal I."/>
            <person name="Goodwin S.B."/>
            <person name="Gout L."/>
            <person name="Glaser N."/>
            <person name="Linglin J."/>
            <person name="Kema G.H.J."/>
            <person name="Lapalu N."/>
            <person name="Lawrence C.B."/>
            <person name="May K."/>
            <person name="Meyer M."/>
            <person name="Ollivier B."/>
            <person name="Poulain J."/>
            <person name="Schoch C.L."/>
            <person name="Simon A."/>
            <person name="Spatafora J.W."/>
            <person name="Stachowiak A."/>
            <person name="Turgeon B.G."/>
            <person name="Tyler B.M."/>
            <person name="Vincent D."/>
            <person name="Weissenbach J."/>
            <person name="Amselem J."/>
            <person name="Quesneville H."/>
            <person name="Oliver R.P."/>
            <person name="Wincker P."/>
            <person name="Balesdent M.-H."/>
            <person name="Howlett B.J."/>
        </authorList>
    </citation>
    <scope>NUCLEOTIDE SEQUENCE [LARGE SCALE GENOMIC DNA]</scope>
    <source>
        <strain evidence="2">JN3 / isolate v23.1.3 / race Av1-4-5-6-7-8</strain>
    </source>
</reference>
<keyword evidence="2" id="KW-1185">Reference proteome</keyword>
<gene>
    <name evidence="1" type="ORF">LEMA_uP047000.1</name>
</gene>
<evidence type="ECO:0000313" key="1">
    <source>
        <dbReference type="EMBL" id="CBX91994.1"/>
    </source>
</evidence>
<dbReference type="InParanoid" id="E5R524"/>
<dbReference type="Proteomes" id="UP000002668">
    <property type="component" value="Genome"/>
</dbReference>
<dbReference type="VEuPathDB" id="FungiDB:LEMA_uP047000.1"/>
<proteinExistence type="predicted"/>
<dbReference type="AlphaFoldDB" id="E5R524"/>
<dbReference type="EMBL" id="FP929083">
    <property type="protein sequence ID" value="CBX91994.1"/>
    <property type="molecule type" value="Genomic_DNA"/>
</dbReference>
<name>E5R524_LEPMJ</name>
<organism evidence="2">
    <name type="scientific">Leptosphaeria maculans (strain JN3 / isolate v23.1.3 / race Av1-4-5-6-7-8)</name>
    <name type="common">Blackleg fungus</name>
    <name type="synonym">Phoma lingam</name>
    <dbReference type="NCBI Taxonomy" id="985895"/>
    <lineage>
        <taxon>Eukaryota</taxon>
        <taxon>Fungi</taxon>
        <taxon>Dikarya</taxon>
        <taxon>Ascomycota</taxon>
        <taxon>Pezizomycotina</taxon>
        <taxon>Dothideomycetes</taxon>
        <taxon>Pleosporomycetidae</taxon>
        <taxon>Pleosporales</taxon>
        <taxon>Pleosporineae</taxon>
        <taxon>Leptosphaeriaceae</taxon>
        <taxon>Plenodomus</taxon>
        <taxon>Plenodomus lingam/Leptosphaeria maculans species complex</taxon>
    </lineage>
</organism>
<accession>E5R524</accession>
<sequence>MFRNIRHQHLGLAPTGWHQVANTKLSTCASLVLHERSGCSDGKEAGWLRTVTGGKAETKVTVGQKSAR</sequence>